<sequence>MSGTTWNQPAGPAEGLRERKKRQTRRHIADVAMGLFQRHGYSEVTMAEVARHADVSVNTVYNYFASKEDLFFDREEEVVDRLAAMVRERRVGESAARAVLRTLREQVAARDEALGLRSEFREFLRMLTENPTLSAKAHAIGVKACEKLRVELTEEMGAGPDDPTPGLVASQLGWVHQVISRTAAHLLMAGNDPDAVAERLLRSLDVIEGLLGERALEYAIRES</sequence>
<dbReference type="PANTHER" id="PTHR30055:SF234">
    <property type="entry name" value="HTH-TYPE TRANSCRIPTIONAL REGULATOR BETI"/>
    <property type="match status" value="1"/>
</dbReference>
<keyword evidence="8" id="KW-1185">Reference proteome</keyword>
<evidence type="ECO:0000259" key="6">
    <source>
        <dbReference type="PROSITE" id="PS50977"/>
    </source>
</evidence>
<evidence type="ECO:0000313" key="8">
    <source>
        <dbReference type="Proteomes" id="UP000567795"/>
    </source>
</evidence>
<dbReference type="AlphaFoldDB" id="A0A852ZWU8"/>
<accession>A0A852ZWU8</accession>
<dbReference type="Proteomes" id="UP000567795">
    <property type="component" value="Unassembled WGS sequence"/>
</dbReference>
<reference evidence="7 8" key="1">
    <citation type="submission" date="2020-07" db="EMBL/GenBank/DDBJ databases">
        <title>Sequencing the genomes of 1000 actinobacteria strains.</title>
        <authorList>
            <person name="Klenk H.-P."/>
        </authorList>
    </citation>
    <scope>NUCLEOTIDE SEQUENCE [LARGE SCALE GENOMIC DNA]</scope>
    <source>
        <strain evidence="7 8">DSM 42178</strain>
    </source>
</reference>
<evidence type="ECO:0000256" key="4">
    <source>
        <dbReference type="PROSITE-ProRule" id="PRU00335"/>
    </source>
</evidence>
<dbReference type="GO" id="GO:0003700">
    <property type="term" value="F:DNA-binding transcription factor activity"/>
    <property type="evidence" value="ECO:0007669"/>
    <property type="project" value="TreeGrafter"/>
</dbReference>
<feature type="domain" description="HTH tetR-type" evidence="6">
    <location>
        <begin position="22"/>
        <end position="82"/>
    </location>
</feature>
<proteinExistence type="predicted"/>
<dbReference type="PANTHER" id="PTHR30055">
    <property type="entry name" value="HTH-TYPE TRANSCRIPTIONAL REGULATOR RUTR"/>
    <property type="match status" value="1"/>
</dbReference>
<keyword evidence="1" id="KW-0805">Transcription regulation</keyword>
<dbReference type="RefSeq" id="WP_179815041.1">
    <property type="nucleotide sequence ID" value="NZ_JACBZD010000001.1"/>
</dbReference>
<dbReference type="InterPro" id="IPR050109">
    <property type="entry name" value="HTH-type_TetR-like_transc_reg"/>
</dbReference>
<evidence type="ECO:0000256" key="5">
    <source>
        <dbReference type="SAM" id="MobiDB-lite"/>
    </source>
</evidence>
<comment type="caution">
    <text evidence="7">The sequence shown here is derived from an EMBL/GenBank/DDBJ whole genome shotgun (WGS) entry which is preliminary data.</text>
</comment>
<dbReference type="InterPro" id="IPR001647">
    <property type="entry name" value="HTH_TetR"/>
</dbReference>
<protein>
    <submittedName>
        <fullName evidence="7">AcrR family transcriptional regulator</fullName>
    </submittedName>
</protein>
<feature type="region of interest" description="Disordered" evidence="5">
    <location>
        <begin position="1"/>
        <end position="23"/>
    </location>
</feature>
<dbReference type="PRINTS" id="PR00455">
    <property type="entry name" value="HTHTETR"/>
</dbReference>
<evidence type="ECO:0000256" key="1">
    <source>
        <dbReference type="ARBA" id="ARBA00023015"/>
    </source>
</evidence>
<dbReference type="Gene3D" id="1.10.357.10">
    <property type="entry name" value="Tetracycline Repressor, domain 2"/>
    <property type="match status" value="1"/>
</dbReference>
<evidence type="ECO:0000313" key="7">
    <source>
        <dbReference type="EMBL" id="NYI06465.1"/>
    </source>
</evidence>
<name>A0A852ZWU8_9ACTN</name>
<dbReference type="InterPro" id="IPR009057">
    <property type="entry name" value="Homeodomain-like_sf"/>
</dbReference>
<keyword evidence="2 4" id="KW-0238">DNA-binding</keyword>
<organism evidence="7 8">
    <name type="scientific">Allostreptomyces psammosilenae</name>
    <dbReference type="NCBI Taxonomy" id="1892865"/>
    <lineage>
        <taxon>Bacteria</taxon>
        <taxon>Bacillati</taxon>
        <taxon>Actinomycetota</taxon>
        <taxon>Actinomycetes</taxon>
        <taxon>Kitasatosporales</taxon>
        <taxon>Streptomycetaceae</taxon>
        <taxon>Allostreptomyces</taxon>
    </lineage>
</organism>
<dbReference type="Pfam" id="PF00440">
    <property type="entry name" value="TetR_N"/>
    <property type="match status" value="1"/>
</dbReference>
<dbReference type="GO" id="GO:0000976">
    <property type="term" value="F:transcription cis-regulatory region binding"/>
    <property type="evidence" value="ECO:0007669"/>
    <property type="project" value="TreeGrafter"/>
</dbReference>
<evidence type="ECO:0000256" key="2">
    <source>
        <dbReference type="ARBA" id="ARBA00023125"/>
    </source>
</evidence>
<dbReference type="SUPFAM" id="SSF46689">
    <property type="entry name" value="Homeodomain-like"/>
    <property type="match status" value="1"/>
</dbReference>
<dbReference type="EMBL" id="JACBZD010000001">
    <property type="protein sequence ID" value="NYI06465.1"/>
    <property type="molecule type" value="Genomic_DNA"/>
</dbReference>
<evidence type="ECO:0000256" key="3">
    <source>
        <dbReference type="ARBA" id="ARBA00023163"/>
    </source>
</evidence>
<feature type="DNA-binding region" description="H-T-H motif" evidence="4">
    <location>
        <begin position="45"/>
        <end position="64"/>
    </location>
</feature>
<dbReference type="PROSITE" id="PS50977">
    <property type="entry name" value="HTH_TETR_2"/>
    <property type="match status" value="1"/>
</dbReference>
<keyword evidence="3" id="KW-0804">Transcription</keyword>
<gene>
    <name evidence="7" type="ORF">FHU37_003408</name>
</gene>